<organism evidence="4 5">
    <name type="scientific">Tegillarca granosa</name>
    <name type="common">Malaysian cockle</name>
    <name type="synonym">Anadara granosa</name>
    <dbReference type="NCBI Taxonomy" id="220873"/>
    <lineage>
        <taxon>Eukaryota</taxon>
        <taxon>Metazoa</taxon>
        <taxon>Spiralia</taxon>
        <taxon>Lophotrochozoa</taxon>
        <taxon>Mollusca</taxon>
        <taxon>Bivalvia</taxon>
        <taxon>Autobranchia</taxon>
        <taxon>Pteriomorphia</taxon>
        <taxon>Arcoida</taxon>
        <taxon>Arcoidea</taxon>
        <taxon>Arcidae</taxon>
        <taxon>Tegillarca</taxon>
    </lineage>
</organism>
<proteinExistence type="inferred from homology"/>
<evidence type="ECO:0000313" key="5">
    <source>
        <dbReference type="Proteomes" id="UP001217089"/>
    </source>
</evidence>
<dbReference type="EMBL" id="JARBDR010000337">
    <property type="protein sequence ID" value="KAJ8314453.1"/>
    <property type="molecule type" value="Genomic_DNA"/>
</dbReference>
<evidence type="ECO:0000256" key="1">
    <source>
        <dbReference type="ARBA" id="ARBA00008552"/>
    </source>
</evidence>
<protein>
    <recommendedName>
        <fullName evidence="3">UFSP1/2/DUB catalytic domain-containing protein</fullName>
    </recommendedName>
</protein>
<reference evidence="4 5" key="1">
    <citation type="submission" date="2022-12" db="EMBL/GenBank/DDBJ databases">
        <title>Chromosome-level genome of Tegillarca granosa.</title>
        <authorList>
            <person name="Kim J."/>
        </authorList>
    </citation>
    <scope>NUCLEOTIDE SEQUENCE [LARGE SCALE GENOMIC DNA]</scope>
    <source>
        <strain evidence="4">Teg-2019</strain>
        <tissue evidence="4">Adductor muscle</tissue>
    </source>
</reference>
<dbReference type="Gene3D" id="3.90.70.130">
    <property type="match status" value="1"/>
</dbReference>
<gene>
    <name evidence="4" type="ORF">KUTeg_006603</name>
</gene>
<dbReference type="Pfam" id="PF07910">
    <property type="entry name" value="Peptidase_C78"/>
    <property type="match status" value="1"/>
</dbReference>
<dbReference type="PANTHER" id="PTHR48153:SF3">
    <property type="entry name" value="INACTIVE UFM1-SPECIFIC PROTEASE 1"/>
    <property type="match status" value="1"/>
</dbReference>
<name>A0ABQ9FAT0_TEGGR</name>
<accession>A0ABQ9FAT0</accession>
<comment type="similarity">
    <text evidence="1">Belongs to the peptidase C78 family.</text>
</comment>
<sequence length="159" mass="17957">GWGCGYRTLQSICSWVKREQELLAKSAFRDVPTLREIQEALVAMEDKPSSFIGSREWIGSFEICLCLDYFYETPCKIIHVSSGSNLKDHIPDLVKHFKEFGSPVMMGGDTDNASKGVLGVCLEPAALLIMDPHFYDKNGTKDQLQRDGFVTWRTLDTFI</sequence>
<dbReference type="PANTHER" id="PTHR48153">
    <property type="entry name" value="UFM1-SPECIFIC PROTEASE 2"/>
    <property type="match status" value="1"/>
</dbReference>
<evidence type="ECO:0000313" key="4">
    <source>
        <dbReference type="EMBL" id="KAJ8314453.1"/>
    </source>
</evidence>
<feature type="non-terminal residue" evidence="4">
    <location>
        <position position="159"/>
    </location>
</feature>
<feature type="domain" description="UFSP1/2/DUB catalytic" evidence="3">
    <location>
        <begin position="1"/>
        <end position="156"/>
    </location>
</feature>
<feature type="non-terminal residue" evidence="4">
    <location>
        <position position="1"/>
    </location>
</feature>
<dbReference type="Proteomes" id="UP001217089">
    <property type="component" value="Unassembled WGS sequence"/>
</dbReference>
<evidence type="ECO:0000256" key="2">
    <source>
        <dbReference type="ARBA" id="ARBA00022801"/>
    </source>
</evidence>
<keyword evidence="5" id="KW-1185">Reference proteome</keyword>
<comment type="caution">
    <text evidence="4">The sequence shown here is derived from an EMBL/GenBank/DDBJ whole genome shotgun (WGS) entry which is preliminary data.</text>
</comment>
<keyword evidence="2" id="KW-0378">Hydrolase</keyword>
<dbReference type="InterPro" id="IPR012462">
    <property type="entry name" value="UFSP1/2_DUB_cat"/>
</dbReference>
<evidence type="ECO:0000259" key="3">
    <source>
        <dbReference type="Pfam" id="PF07910"/>
    </source>
</evidence>